<feature type="compositionally biased region" description="Polar residues" evidence="1">
    <location>
        <begin position="462"/>
        <end position="471"/>
    </location>
</feature>
<dbReference type="PANTHER" id="PTHR31635:SF196">
    <property type="entry name" value="REVERSE TRANSCRIPTASE DOMAIN-CONTAINING PROTEIN-RELATED"/>
    <property type="match status" value="1"/>
</dbReference>
<protein>
    <submittedName>
        <fullName evidence="3">Transposon TX1 uncharacterized 149 kDa protein</fullName>
    </submittedName>
</protein>
<feature type="compositionally biased region" description="Basic and acidic residues" evidence="1">
    <location>
        <begin position="472"/>
        <end position="488"/>
    </location>
</feature>
<evidence type="ECO:0000313" key="3">
    <source>
        <dbReference type="EMBL" id="RVW51217.1"/>
    </source>
</evidence>
<dbReference type="SUPFAM" id="SSF56672">
    <property type="entry name" value="DNA/RNA polymerases"/>
    <property type="match status" value="1"/>
</dbReference>
<dbReference type="CDD" id="cd01650">
    <property type="entry name" value="RT_nLTR_like"/>
    <property type="match status" value="1"/>
</dbReference>
<evidence type="ECO:0000259" key="2">
    <source>
        <dbReference type="PROSITE" id="PS50878"/>
    </source>
</evidence>
<organism evidence="3 4">
    <name type="scientific">Vitis vinifera</name>
    <name type="common">Grape</name>
    <dbReference type="NCBI Taxonomy" id="29760"/>
    <lineage>
        <taxon>Eukaryota</taxon>
        <taxon>Viridiplantae</taxon>
        <taxon>Streptophyta</taxon>
        <taxon>Embryophyta</taxon>
        <taxon>Tracheophyta</taxon>
        <taxon>Spermatophyta</taxon>
        <taxon>Magnoliopsida</taxon>
        <taxon>eudicotyledons</taxon>
        <taxon>Gunneridae</taxon>
        <taxon>Pentapetalae</taxon>
        <taxon>rosids</taxon>
        <taxon>Vitales</taxon>
        <taxon>Vitaceae</taxon>
        <taxon>Viteae</taxon>
        <taxon>Vitis</taxon>
    </lineage>
</organism>
<feature type="compositionally biased region" description="Low complexity" evidence="1">
    <location>
        <begin position="559"/>
        <end position="582"/>
    </location>
</feature>
<sequence length="1154" mass="129167">MKVEKFEVEKKSFQGVKGNGWEDLRKAISSVQDYFDQAGGASNETFRDAQGSKGIYKGCRSFVEVVVEDGHRNGVLLSVGKWVRAVICECKEKVQDWTHEGKVIARMMGTKGMVSITLISAFKGCFFVGSARRAEWFQEHGRLLVKERTILLRRWSPSENMVVFGKFRRGWLELKGLLFHLWDEDQLKFIMKKWGEGNEGGKGIIEACRLVEVSITGEVDEDDISTSESTRSRDELLKAGGCVSQWSKNAEGYVVALGIMSATVGGFFPGHVIGIKYKIGGQKREWLGRESSMPSGTHETVALSSSTLQRDGSSAKAVPLFARSQGPVEVRAGIEAFSGEYGPSGLGQSLGGTMSSGKKGRSRREEDVAVRKGKAPMVQTRGSAQKEEKVVSKKMWTTLFPPSFDRRQGLWSHIEPLFIGKSLSFSEVRNLEEDFGTGSQMERGFRASPLFRCHLSRNQKWCSGEGTSSSRGEADPRNPHFEEDKEGFLGRVGSDFRGSSVTDLPSNPEIRGKGLIFEGICEIPGVENMEVCLSSPSQPPESSSISSCSLALPLSSPSSPDLPSSVSLSHKSKPNSPKKVSNMVTGSHGDTVASPSGEFLVDGLSPRKMAKVREVLCSLDIKETKKGKCDRRFVGSVWTVRNKEWAALPACRTSVYGPNNPSLRKDFWVELFDIYGLSFPLWGQLFPQGLQEALLRRTSDHWPIVLDTNPFKWSPTTFRFENMWLQHPSFKENFRNWWRGFQGNGWEGHKFMRRLQFVKAKLKEWNKVSFGELNEKKKSILNDLANFDVIEQVGVSLPILANGRRNRKYIKVLENERGLVLNNAESITKEILLYFEKLYASPTGESWSIEGLDWSPISEENALRLDSPFTEEEISKAIFQLNRDKASGPDGFTIAVFQDCWDVIKEDLVRVFAKFHRSGIINQSTNASFIVLLPKKSLTKKISNFRPISLITSLYKIIVEVLSGRLRGVLHETIHSTQVLVNGNAKGWVKASRGLRQSDPLSPFLFTLVADVLSRMLLRAEERNLLEGFRVGKNRTRVTHLQFADDTIFFSNTREEELQTLKSLLLVFGHISGLKVNLDKSNINGINLDQNHLSRLAEMLDCKASGWPILYLGLPLGGNPKACGFWDPMIKRISRKLDGWQKAYLSFGGRITLI</sequence>
<dbReference type="EMBL" id="QGNW01001186">
    <property type="protein sequence ID" value="RVW51217.1"/>
    <property type="molecule type" value="Genomic_DNA"/>
</dbReference>
<feature type="region of interest" description="Disordered" evidence="1">
    <location>
        <begin position="462"/>
        <end position="489"/>
    </location>
</feature>
<dbReference type="InterPro" id="IPR000477">
    <property type="entry name" value="RT_dom"/>
</dbReference>
<dbReference type="InterPro" id="IPR043502">
    <property type="entry name" value="DNA/RNA_pol_sf"/>
</dbReference>
<name>A0A438EU27_VITVI</name>
<evidence type="ECO:0000256" key="1">
    <source>
        <dbReference type="SAM" id="MobiDB-lite"/>
    </source>
</evidence>
<dbReference type="Proteomes" id="UP000288805">
    <property type="component" value="Unassembled WGS sequence"/>
</dbReference>
<accession>A0A438EU27</accession>
<reference evidence="3 4" key="1">
    <citation type="journal article" date="2018" name="PLoS Genet.">
        <title>Population sequencing reveals clonal diversity and ancestral inbreeding in the grapevine cultivar Chardonnay.</title>
        <authorList>
            <person name="Roach M.J."/>
            <person name="Johnson D.L."/>
            <person name="Bohlmann J."/>
            <person name="van Vuuren H.J."/>
            <person name="Jones S.J."/>
            <person name="Pretorius I.S."/>
            <person name="Schmidt S.A."/>
            <person name="Borneman A.R."/>
        </authorList>
    </citation>
    <scope>NUCLEOTIDE SEQUENCE [LARGE SCALE GENOMIC DNA]</scope>
    <source>
        <strain evidence="4">cv. Chardonnay</strain>
        <tissue evidence="3">Leaf</tissue>
    </source>
</reference>
<dbReference type="PANTHER" id="PTHR31635">
    <property type="entry name" value="REVERSE TRANSCRIPTASE DOMAIN-CONTAINING PROTEIN-RELATED"/>
    <property type="match status" value="1"/>
</dbReference>
<dbReference type="AlphaFoldDB" id="A0A438EU27"/>
<feature type="domain" description="Reverse transcriptase" evidence="2">
    <location>
        <begin position="862"/>
        <end position="1116"/>
    </location>
</feature>
<dbReference type="PROSITE" id="PS50878">
    <property type="entry name" value="RT_POL"/>
    <property type="match status" value="1"/>
</dbReference>
<feature type="region of interest" description="Disordered" evidence="1">
    <location>
        <begin position="345"/>
        <end position="386"/>
    </location>
</feature>
<dbReference type="Pfam" id="PF00078">
    <property type="entry name" value="RVT_1"/>
    <property type="match status" value="1"/>
</dbReference>
<feature type="region of interest" description="Disordered" evidence="1">
    <location>
        <begin position="559"/>
        <end position="588"/>
    </location>
</feature>
<evidence type="ECO:0000313" key="4">
    <source>
        <dbReference type="Proteomes" id="UP000288805"/>
    </source>
</evidence>
<gene>
    <name evidence="3" type="primary">YTX2_345</name>
    <name evidence="3" type="ORF">CK203_084705</name>
</gene>
<comment type="caution">
    <text evidence="3">The sequence shown here is derived from an EMBL/GenBank/DDBJ whole genome shotgun (WGS) entry which is preliminary data.</text>
</comment>
<proteinExistence type="predicted"/>